<proteinExistence type="predicted"/>
<comment type="caution">
    <text evidence="2">The sequence shown here is derived from an EMBL/GenBank/DDBJ whole genome shotgun (WGS) entry which is preliminary data.</text>
</comment>
<name>A0A811ZGM6_NYCPR</name>
<feature type="transmembrane region" description="Helical" evidence="1">
    <location>
        <begin position="7"/>
        <end position="28"/>
    </location>
</feature>
<evidence type="ECO:0000313" key="2">
    <source>
        <dbReference type="EMBL" id="CAD7687723.1"/>
    </source>
</evidence>
<dbReference type="Proteomes" id="UP000645828">
    <property type="component" value="Unassembled WGS sequence"/>
</dbReference>
<evidence type="ECO:0000313" key="3">
    <source>
        <dbReference type="Proteomes" id="UP000645828"/>
    </source>
</evidence>
<keyword evidence="1" id="KW-1133">Transmembrane helix</keyword>
<keyword evidence="1" id="KW-0812">Transmembrane</keyword>
<gene>
    <name evidence="2" type="ORF">NYPRO_LOCUS20516</name>
</gene>
<sequence length="30" mass="3686">MAQQLCHLLIPILLFFLFKYMCLLYVYIYA</sequence>
<evidence type="ECO:0000256" key="1">
    <source>
        <dbReference type="SAM" id="Phobius"/>
    </source>
</evidence>
<dbReference type="EMBL" id="CAJHUB010000764">
    <property type="protein sequence ID" value="CAD7687723.1"/>
    <property type="molecule type" value="Genomic_DNA"/>
</dbReference>
<keyword evidence="1" id="KW-0472">Membrane</keyword>
<dbReference type="AlphaFoldDB" id="A0A811ZGM6"/>
<keyword evidence="3" id="KW-1185">Reference proteome</keyword>
<organism evidence="2 3">
    <name type="scientific">Nyctereutes procyonoides</name>
    <name type="common">Raccoon dog</name>
    <name type="synonym">Canis procyonoides</name>
    <dbReference type="NCBI Taxonomy" id="34880"/>
    <lineage>
        <taxon>Eukaryota</taxon>
        <taxon>Metazoa</taxon>
        <taxon>Chordata</taxon>
        <taxon>Craniata</taxon>
        <taxon>Vertebrata</taxon>
        <taxon>Euteleostomi</taxon>
        <taxon>Mammalia</taxon>
        <taxon>Eutheria</taxon>
        <taxon>Laurasiatheria</taxon>
        <taxon>Carnivora</taxon>
        <taxon>Caniformia</taxon>
        <taxon>Canidae</taxon>
        <taxon>Nyctereutes</taxon>
    </lineage>
</organism>
<reference evidence="2" key="1">
    <citation type="submission" date="2020-12" db="EMBL/GenBank/DDBJ databases">
        <authorList>
            <consortium name="Molecular Ecology Group"/>
        </authorList>
    </citation>
    <scope>NUCLEOTIDE SEQUENCE</scope>
    <source>
        <strain evidence="2">TBG_1078</strain>
    </source>
</reference>
<protein>
    <submittedName>
        <fullName evidence="2">(raccoon dog) hypothetical protein</fullName>
    </submittedName>
</protein>
<accession>A0A811ZGM6</accession>